<dbReference type="Gene3D" id="6.10.250.3420">
    <property type="match status" value="1"/>
</dbReference>
<feature type="repeat" description="TPR" evidence="6">
    <location>
        <begin position="326"/>
        <end position="359"/>
    </location>
</feature>
<dbReference type="InterPro" id="IPR011990">
    <property type="entry name" value="TPR-like_helical_dom_sf"/>
</dbReference>
<feature type="compositionally biased region" description="Acidic residues" evidence="7">
    <location>
        <begin position="163"/>
        <end position="176"/>
    </location>
</feature>
<sequence length="419" mass="47185">MGWTESESEFESQKGQEFSLLQIVHTSSGVHPTSYPMGTRDSSVGVKQLECEADYSPPTSVKVKKMWIYISTPPYAFKACTMPKLPFTAAHLSQLNGFVDLCKNDPKILLSPELAFFKNYIESLGGKIPATLSETDFESPKADILEPEPEPEPKPRKAKEPEAQPEPEVESEESDIELDNSGIIGFLKEQIRGFHDLLRQNPTSLFMLMGRSSISMAPTKDVIHVLDLGGEDGEPDFDEPQAMGGSDKEVTEEDIEKSDEKKREAIEAFAAGEFQKTVDIYTEAILLNPGSALLYAKRGQCFLKLNKPNACIRDCSRALEINPDNAAAYKFRGRAHRLLGQWEEAVQDLRNACKIDFDEQADEWLREVTPNIYKVEKLQLQLEASQLGRLQNTEKEIIRKTNRMFSLKDNRWLSVSCQI</sequence>
<dbReference type="GO" id="GO:0005634">
    <property type="term" value="C:nucleus"/>
    <property type="evidence" value="ECO:0007669"/>
    <property type="project" value="UniProtKB-ARBA"/>
</dbReference>
<feature type="region of interest" description="Disordered" evidence="7">
    <location>
        <begin position="136"/>
        <end position="176"/>
    </location>
</feature>
<dbReference type="GO" id="GO:0046983">
    <property type="term" value="F:protein dimerization activity"/>
    <property type="evidence" value="ECO:0007669"/>
    <property type="project" value="InterPro"/>
</dbReference>
<proteinExistence type="inferred from homology"/>
<dbReference type="SMART" id="SM00028">
    <property type="entry name" value="TPR"/>
    <property type="match status" value="3"/>
</dbReference>
<feature type="region of interest" description="Disordered" evidence="7">
    <location>
        <begin position="232"/>
        <end position="256"/>
    </location>
</feature>
<evidence type="ECO:0000256" key="4">
    <source>
        <dbReference type="ARBA" id="ARBA00037033"/>
    </source>
</evidence>
<evidence type="ECO:0000313" key="9">
    <source>
        <dbReference type="EMBL" id="PNF21335.1"/>
    </source>
</evidence>
<name>A0A2J7PYC0_9NEOP</name>
<keyword evidence="10" id="KW-1185">Reference proteome</keyword>
<dbReference type="PANTHER" id="PTHR45883">
    <property type="entry name" value="HSC70-INTERACTING PROTEIN"/>
    <property type="match status" value="1"/>
</dbReference>
<dbReference type="AlphaFoldDB" id="A0A2J7PYC0"/>
<evidence type="ECO:0000313" key="10">
    <source>
        <dbReference type="Proteomes" id="UP000235965"/>
    </source>
</evidence>
<comment type="function">
    <text evidence="4">One HIP oligomer binds the ATPase domains of at least two HSC70 molecules dependent on activation of the HSC70 ATPase by HSP40. Stabilizes the ADP state of HSC70 that has a high affinity for substrate protein. Through its own chaperone activity, it may contribute to the interaction of HSC70 with various target proteins.</text>
</comment>
<dbReference type="InParanoid" id="A0A2J7PYC0"/>
<dbReference type="PROSITE" id="PS50005">
    <property type="entry name" value="TPR"/>
    <property type="match status" value="2"/>
</dbReference>
<evidence type="ECO:0000256" key="7">
    <source>
        <dbReference type="SAM" id="MobiDB-lite"/>
    </source>
</evidence>
<feature type="compositionally biased region" description="Basic and acidic residues" evidence="7">
    <location>
        <begin position="151"/>
        <end position="162"/>
    </location>
</feature>
<dbReference type="GO" id="GO:1902494">
    <property type="term" value="C:catalytic complex"/>
    <property type="evidence" value="ECO:0007669"/>
    <property type="project" value="UniProtKB-ARBA"/>
</dbReference>
<accession>A0A2J7PYC0</accession>
<keyword evidence="3 6" id="KW-0802">TPR repeat</keyword>
<organism evidence="9 10">
    <name type="scientific">Cryptotermes secundus</name>
    <dbReference type="NCBI Taxonomy" id="105785"/>
    <lineage>
        <taxon>Eukaryota</taxon>
        <taxon>Metazoa</taxon>
        <taxon>Ecdysozoa</taxon>
        <taxon>Arthropoda</taxon>
        <taxon>Hexapoda</taxon>
        <taxon>Insecta</taxon>
        <taxon>Pterygota</taxon>
        <taxon>Neoptera</taxon>
        <taxon>Polyneoptera</taxon>
        <taxon>Dictyoptera</taxon>
        <taxon>Blattodea</taxon>
        <taxon>Blattoidea</taxon>
        <taxon>Termitoidae</taxon>
        <taxon>Kalotermitidae</taxon>
        <taxon>Cryptotermitinae</taxon>
        <taxon>Cryptotermes</taxon>
    </lineage>
</organism>
<comment type="similarity">
    <text evidence="1">Belongs to the FAM10 family.</text>
</comment>
<dbReference type="FunFam" id="1.25.40.10:FF:000112">
    <property type="entry name" value="FAM10 family protein"/>
    <property type="match status" value="1"/>
</dbReference>
<comment type="subunit">
    <text evidence="5">Homotetramer. Interacts with Hsc70 as well as DNAJ homologs and Hsp90.</text>
</comment>
<reference evidence="9 10" key="1">
    <citation type="submission" date="2017-12" db="EMBL/GenBank/DDBJ databases">
        <title>Hemimetabolous genomes reveal molecular basis of termite eusociality.</title>
        <authorList>
            <person name="Harrison M.C."/>
            <person name="Jongepier E."/>
            <person name="Robertson H.M."/>
            <person name="Arning N."/>
            <person name="Bitard-Feildel T."/>
            <person name="Chao H."/>
            <person name="Childers C.P."/>
            <person name="Dinh H."/>
            <person name="Doddapaneni H."/>
            <person name="Dugan S."/>
            <person name="Gowin J."/>
            <person name="Greiner C."/>
            <person name="Han Y."/>
            <person name="Hu H."/>
            <person name="Hughes D.S.T."/>
            <person name="Huylmans A.-K."/>
            <person name="Kemena C."/>
            <person name="Kremer L.P.M."/>
            <person name="Lee S.L."/>
            <person name="Lopez-Ezquerra A."/>
            <person name="Mallet L."/>
            <person name="Monroy-Kuhn J.M."/>
            <person name="Moser A."/>
            <person name="Murali S.C."/>
            <person name="Muzny D.M."/>
            <person name="Otani S."/>
            <person name="Piulachs M.-D."/>
            <person name="Poelchau M."/>
            <person name="Qu J."/>
            <person name="Schaub F."/>
            <person name="Wada-Katsumata A."/>
            <person name="Worley K.C."/>
            <person name="Xie Q."/>
            <person name="Ylla G."/>
            <person name="Poulsen M."/>
            <person name="Gibbs R.A."/>
            <person name="Schal C."/>
            <person name="Richards S."/>
            <person name="Belles X."/>
            <person name="Korb J."/>
            <person name="Bornberg-Bauer E."/>
        </authorList>
    </citation>
    <scope>NUCLEOTIDE SEQUENCE [LARGE SCALE GENOMIC DNA]</scope>
    <source>
        <tissue evidence="9">Whole body</tissue>
    </source>
</reference>
<dbReference type="Proteomes" id="UP000235965">
    <property type="component" value="Unassembled WGS sequence"/>
</dbReference>
<dbReference type="OrthoDB" id="533763at2759"/>
<dbReference type="EMBL" id="NEVH01020850">
    <property type="protein sequence ID" value="PNF21335.1"/>
    <property type="molecule type" value="Genomic_DNA"/>
</dbReference>
<dbReference type="CDD" id="cd14438">
    <property type="entry name" value="Hip_N"/>
    <property type="match status" value="1"/>
</dbReference>
<comment type="caution">
    <text evidence="9">The sequence shown here is derived from an EMBL/GenBank/DDBJ whole genome shotgun (WGS) entry which is preliminary data.</text>
</comment>
<evidence type="ECO:0000259" key="8">
    <source>
        <dbReference type="Pfam" id="PF18253"/>
    </source>
</evidence>
<evidence type="ECO:0000256" key="3">
    <source>
        <dbReference type="ARBA" id="ARBA00022803"/>
    </source>
</evidence>
<dbReference type="FunFam" id="6.10.250.3420:FF:000001">
    <property type="entry name" value="Hsc70-interacting protein-like protein"/>
    <property type="match status" value="1"/>
</dbReference>
<keyword evidence="2" id="KW-0677">Repeat</keyword>
<dbReference type="PANTHER" id="PTHR45883:SF2">
    <property type="entry name" value="HSC70-INTERACTING PROTEIN"/>
    <property type="match status" value="1"/>
</dbReference>
<evidence type="ECO:0000256" key="2">
    <source>
        <dbReference type="ARBA" id="ARBA00022737"/>
    </source>
</evidence>
<dbReference type="SUPFAM" id="SSF48452">
    <property type="entry name" value="TPR-like"/>
    <property type="match status" value="1"/>
</dbReference>
<evidence type="ECO:0000256" key="5">
    <source>
        <dbReference type="ARBA" id="ARBA00064040"/>
    </source>
</evidence>
<evidence type="ECO:0000256" key="6">
    <source>
        <dbReference type="PROSITE-ProRule" id="PRU00339"/>
    </source>
</evidence>
<evidence type="ECO:0000256" key="1">
    <source>
        <dbReference type="ARBA" id="ARBA00009015"/>
    </source>
</evidence>
<gene>
    <name evidence="9" type="ORF">B7P43_G02129</name>
</gene>
<feature type="repeat" description="TPR" evidence="6">
    <location>
        <begin position="292"/>
        <end position="325"/>
    </location>
</feature>
<dbReference type="Pfam" id="PF00515">
    <property type="entry name" value="TPR_1"/>
    <property type="match status" value="1"/>
</dbReference>
<dbReference type="InterPro" id="IPR019734">
    <property type="entry name" value="TPR_rpt"/>
</dbReference>
<protein>
    <recommendedName>
        <fullName evidence="8">Hsp70-interacting protein N-terminal domain-containing protein</fullName>
    </recommendedName>
</protein>
<dbReference type="Pfam" id="PF18253">
    <property type="entry name" value="HipN"/>
    <property type="match status" value="1"/>
</dbReference>
<dbReference type="GO" id="GO:0030544">
    <property type="term" value="F:Hsp70 protein binding"/>
    <property type="evidence" value="ECO:0007669"/>
    <property type="project" value="TreeGrafter"/>
</dbReference>
<dbReference type="InterPro" id="IPR034649">
    <property type="entry name" value="Hip_N"/>
</dbReference>
<dbReference type="STRING" id="105785.A0A2J7PYC0"/>
<dbReference type="Gene3D" id="1.25.40.10">
    <property type="entry name" value="Tetratricopeptide repeat domain"/>
    <property type="match status" value="1"/>
</dbReference>
<feature type="domain" description="Hsp70-interacting protein N-terminal" evidence="8">
    <location>
        <begin position="90"/>
        <end position="129"/>
    </location>
</feature>